<dbReference type="InterPro" id="IPR044759">
    <property type="entry name" value="bZIP_RF2"/>
</dbReference>
<feature type="region of interest" description="Disordered" evidence="2">
    <location>
        <begin position="341"/>
        <end position="405"/>
    </location>
</feature>
<feature type="region of interest" description="Disordered" evidence="2">
    <location>
        <begin position="208"/>
        <end position="237"/>
    </location>
</feature>
<comment type="subcellular location">
    <subcellularLocation>
        <location evidence="1">Nucleus</location>
    </subcellularLocation>
</comment>
<dbReference type="PANTHER" id="PTHR46835">
    <property type="entry name" value="BASIC-LEUCINE ZIPPER (BZIP) TRANSCRIPTION FACTOR FAMILY PROTEIN-RELATED"/>
    <property type="match status" value="1"/>
</dbReference>
<dbReference type="SMART" id="SM00338">
    <property type="entry name" value="BRLZ"/>
    <property type="match status" value="1"/>
</dbReference>
<dbReference type="EMBL" id="AC079131">
    <property type="protein sequence ID" value="AAG50761.1"/>
    <property type="molecule type" value="Genomic_DNA"/>
</dbReference>
<evidence type="ECO:0000259" key="3">
    <source>
        <dbReference type="SMART" id="SM00338"/>
    </source>
</evidence>
<dbReference type="GO" id="GO:0003700">
    <property type="term" value="F:DNA-binding transcription factor activity"/>
    <property type="evidence" value="ECO:0007669"/>
    <property type="project" value="InterPro"/>
</dbReference>
<dbReference type="CDD" id="cd14703">
    <property type="entry name" value="bZIP_plant_RF2"/>
    <property type="match status" value="1"/>
</dbReference>
<feature type="compositionally biased region" description="Polar residues" evidence="2">
    <location>
        <begin position="364"/>
        <end position="375"/>
    </location>
</feature>
<proteinExistence type="predicted"/>
<dbReference type="InterPro" id="IPR004827">
    <property type="entry name" value="bZIP"/>
</dbReference>
<evidence type="ECO:0000313" key="5">
    <source>
        <dbReference type="EMBL" id="AAG50761.1"/>
    </source>
</evidence>
<dbReference type="AlphaFoldDB" id="Q9C537"/>
<dbReference type="InterPro" id="IPR044797">
    <property type="entry name" value="At4g06598-like"/>
</dbReference>
<dbReference type="InterPro" id="IPR046347">
    <property type="entry name" value="bZIP_sf"/>
</dbReference>
<evidence type="ECO:0000256" key="2">
    <source>
        <dbReference type="SAM" id="MobiDB-lite"/>
    </source>
</evidence>
<reference key="1">
    <citation type="journal article" date="2000" name="Nature">
        <title>Sequence and analysis of chromosome 1 of the plant Arabidopsis thaliana.</title>
        <authorList>
            <person name="Theologis A."/>
            <person name="Ecker J.R."/>
            <person name="Palm C.J."/>
            <person name="Federspiel N.A."/>
            <person name="Kaul S."/>
            <person name="White O."/>
            <person name="Alonso J."/>
            <person name="Altafi H."/>
            <person name="Araujo R."/>
            <person name="Bowman C.L."/>
            <person name="Brooks S.Y."/>
            <person name="Buehler E."/>
            <person name="Chan A."/>
            <person name="Chao Q."/>
            <person name="Chen H."/>
            <person name="Cheuk R.F."/>
            <person name="Chin C.W."/>
            <person name="Chung M.K."/>
            <person name="Conn L."/>
            <person name="Conway A.B."/>
            <person name="Conway A.R."/>
            <person name="Creasy T.H."/>
            <person name="Dewar K."/>
            <person name="Dunn P."/>
            <person name="Etgu P."/>
            <person name="Feldblyum T.V."/>
            <person name="Feng J."/>
            <person name="Fong B."/>
            <person name="Fujii C.Y."/>
            <person name="Gill J.E."/>
            <person name="Goldsmith A.D."/>
            <person name="Haas B."/>
            <person name="Hansen N.F."/>
            <person name="Hughes B."/>
            <person name="Huizar L."/>
            <person name="Hunter J.L."/>
            <person name="Jenkins J."/>
            <person name="Johnson-Hopson C."/>
            <person name="Khan S."/>
            <person name="Khaykin E."/>
            <person name="Kim C.J."/>
            <person name="Koo H.L."/>
            <person name="Kremenetskaia I."/>
            <person name="Kurtz D.B."/>
            <person name="Kwan A."/>
            <person name="Lam B."/>
            <person name="Langin-Hooper S."/>
            <person name="Lee A."/>
            <person name="Lee J.M."/>
            <person name="Lenz C.A."/>
            <person name="Li J.H."/>
            <person name="Li Y."/>
            <person name="Lin X."/>
            <person name="Liu S.X."/>
            <person name="Liu Z.A."/>
            <person name="Luros J.S."/>
            <person name="Maiti R."/>
            <person name="Marziali A."/>
            <person name="Militscher J."/>
            <person name="Miranda M."/>
            <person name="Nguyen M."/>
            <person name="Nierman W.C."/>
            <person name="Osborne B.I."/>
            <person name="Pai G."/>
            <person name="Peterson J."/>
            <person name="Pham P.K."/>
            <person name="Rizzo M."/>
            <person name="Rooney T."/>
            <person name="Rowley D."/>
            <person name="Sakano H."/>
            <person name="Salzberg S.L."/>
            <person name="Schwartz J.R."/>
            <person name="Shinn P."/>
            <person name="Southwick A.M."/>
            <person name="Sun H."/>
            <person name="Tallon L.J."/>
            <person name="Tambunga G."/>
            <person name="Toriumi M.J."/>
            <person name="Town C.D."/>
            <person name="Utterback T."/>
            <person name="Van Aken S."/>
            <person name="Vaysberg M."/>
            <person name="Vysotskaia V.S."/>
            <person name="Walker M."/>
            <person name="Wu D."/>
            <person name="Yu G."/>
            <person name="Fraser C.M."/>
            <person name="Venter J.C."/>
            <person name="Davis R.W."/>
        </authorList>
    </citation>
    <scope>NUCLEOTIDE SEQUENCE [LARGE SCALE GENOMIC DNA]</scope>
    <source>
        <strain>cv. Columbia</strain>
    </source>
</reference>
<dbReference type="PANTHER" id="PTHR46835:SF3">
    <property type="entry name" value="BASIC-LEUCINE ZIPPER (BZIP) TRANSCRIPTION FACTOR FAMILY PROTEIN"/>
    <property type="match status" value="1"/>
</dbReference>
<dbReference type="SUPFAM" id="SSF57959">
    <property type="entry name" value="Leucine zipper domain"/>
    <property type="match status" value="1"/>
</dbReference>
<dbReference type="ExpressionAtlas" id="Q9C537">
    <property type="expression patterns" value="baseline and differential"/>
</dbReference>
<protein>
    <submittedName>
        <fullName evidence="4">BZIP transcriptional activator RSG, putative</fullName>
    </submittedName>
</protein>
<feature type="domain" description="BZIP" evidence="3">
    <location>
        <begin position="232"/>
        <end position="291"/>
    </location>
</feature>
<organism evidence="5">
    <name type="scientific">Arabidopsis thaliana</name>
    <name type="common">Mouse-ear cress</name>
    <dbReference type="NCBI Taxonomy" id="3702"/>
    <lineage>
        <taxon>Eukaryota</taxon>
        <taxon>Viridiplantae</taxon>
        <taxon>Streptophyta</taxon>
        <taxon>Embryophyta</taxon>
        <taxon>Tracheophyta</taxon>
        <taxon>Spermatophyta</taxon>
        <taxon>Magnoliopsida</taxon>
        <taxon>eudicotyledons</taxon>
        <taxon>Gunneridae</taxon>
        <taxon>Pentapetalae</taxon>
        <taxon>rosids</taxon>
        <taxon>malvids</taxon>
        <taxon>Brassicales</taxon>
        <taxon>Brassicaceae</taxon>
        <taxon>Camelineae</taxon>
        <taxon>Arabidopsis</taxon>
    </lineage>
</organism>
<feature type="compositionally biased region" description="Low complexity" evidence="2">
    <location>
        <begin position="218"/>
        <end position="227"/>
    </location>
</feature>
<dbReference type="GO" id="GO:0005634">
    <property type="term" value="C:nucleus"/>
    <property type="evidence" value="ECO:0007669"/>
    <property type="project" value="UniProtKB-SubCell"/>
</dbReference>
<gene>
    <name evidence="5" type="primary">T18I24.3</name>
    <name evidence="4" type="synonym">T15M6.12</name>
</gene>
<reference evidence="5" key="3">
    <citation type="submission" date="2001-01" db="EMBL/GenBank/DDBJ databases">
        <title>Arabidopsis thaliana chromosome 1 BAC T18I24 genomic sequence.</title>
        <authorList>
            <person name="Lin X."/>
            <person name="Kaul S."/>
            <person name="Town C.D."/>
            <person name="Benito M."/>
            <person name="Creasy T.H."/>
            <person name="Haas B.J."/>
            <person name="Wu D."/>
            <person name="Maiti R."/>
            <person name="Ronning C.M."/>
            <person name="Koo H."/>
            <person name="Fujii C.Y."/>
            <person name="Utterback T.R."/>
            <person name="Barnstead M.E."/>
            <person name="Bowman C.L."/>
            <person name="White O."/>
            <person name="Nierman W.C."/>
            <person name="Fraser C.M."/>
        </authorList>
    </citation>
    <scope>NUCLEOTIDE SEQUENCE</scope>
</reference>
<evidence type="ECO:0000256" key="1">
    <source>
        <dbReference type="ARBA" id="ARBA00004123"/>
    </source>
</evidence>
<accession>Q9C537</accession>
<reference evidence="4" key="2">
    <citation type="submission" date="2001-01" db="EMBL/GenBank/DDBJ databases">
        <title>Arabidopsis thaliana chromosome 1 BAC T15M6 genomic sequence.</title>
        <authorList>
            <person name="Lin X."/>
            <person name="Kaul S."/>
            <person name="Town C.D."/>
            <person name="Benito M."/>
            <person name="Creasy T.H."/>
            <person name="Haas B.J."/>
            <person name="Wu D."/>
            <person name="Maiti R."/>
            <person name="Ronning C.M."/>
            <person name="Koo H."/>
            <person name="Fujii C.Y."/>
            <person name="Utterback T.R."/>
            <person name="Barnstead M.E."/>
            <person name="Bowman C.L."/>
            <person name="White O."/>
            <person name="Nierman W.C."/>
            <person name="Fraser C.M."/>
        </authorList>
    </citation>
    <scope>NUCLEOTIDE SEQUENCE</scope>
</reference>
<sequence>MASSKGSQSVRNLMYPGKHALLPPKIPFPSVSASYSEYIPTGLIGSRHGQKLSNEKTHHQRTSSESHLVEELPFWLDDLLNEQPESPARKCGHRRSSSDSYAYLDVANATNISLTLQNDFSYRNTVLSTQRGVQELDRNKNAQDAAFYSGASFLKQKSRQRDSLVATGACPSWLPFARENGGGKNLGALYMSQDATVISSERKNYAEPFSHDPKMLSSEENNSNPSPVTYEADNTKRAKQQFAQRSRVRKLQYISELERNVQTLQAEGSKVSAELDFLNQRNLILSMENKALKKRLESIAQEKLIKQYSTVLKIVYLMSSVYYPVEQEVLEKEIGRLRALYQQQQQTQKPSASRGRATSKDLDSQFSSLSLNTKDSNCRRDSVSVMGPGDSTRSDPYLPPHHRRF</sequence>
<evidence type="ECO:0000313" key="4">
    <source>
        <dbReference type="EMBL" id="AAG50695.1"/>
    </source>
</evidence>
<dbReference type="PIR" id="D96614">
    <property type="entry name" value="D96614"/>
</dbReference>
<dbReference type="Gene3D" id="1.20.5.170">
    <property type="match status" value="1"/>
</dbReference>
<dbReference type="EMBL" id="AC079604">
    <property type="protein sequence ID" value="AAG50695.1"/>
    <property type="molecule type" value="Genomic_DNA"/>
</dbReference>
<name>Q9C537_ARATH</name>